<proteinExistence type="predicted"/>
<gene>
    <name evidence="1" type="ORF">NECAME_07648</name>
</gene>
<dbReference type="Proteomes" id="UP000053676">
    <property type="component" value="Unassembled WGS sequence"/>
</dbReference>
<keyword evidence="2" id="KW-1185">Reference proteome</keyword>
<evidence type="ECO:0000313" key="2">
    <source>
        <dbReference type="Proteomes" id="UP000053676"/>
    </source>
</evidence>
<sequence>MNFGGDCLEDAWRGAQKSSMMSHKEEQVFHPYLHALLSSEIGCEEILKKGEGGALPKRDKNS</sequence>
<evidence type="ECO:0000313" key="1">
    <source>
        <dbReference type="EMBL" id="ETN82934.1"/>
    </source>
</evidence>
<dbReference type="KEGG" id="nai:NECAME_07648"/>
<protein>
    <submittedName>
        <fullName evidence="1">Uncharacterized protein</fullName>
    </submittedName>
</protein>
<name>W2TMP4_NECAM</name>
<dbReference type="EMBL" id="KI658332">
    <property type="protein sequence ID" value="ETN82934.1"/>
    <property type="molecule type" value="Genomic_DNA"/>
</dbReference>
<accession>W2TMP4</accession>
<reference evidence="2" key="1">
    <citation type="journal article" date="2014" name="Nat. Genet.">
        <title>Genome of the human hookworm Necator americanus.</title>
        <authorList>
            <person name="Tang Y.T."/>
            <person name="Gao X."/>
            <person name="Rosa B.A."/>
            <person name="Abubucker S."/>
            <person name="Hallsworth-Pepin K."/>
            <person name="Martin J."/>
            <person name="Tyagi R."/>
            <person name="Heizer E."/>
            <person name="Zhang X."/>
            <person name="Bhonagiri-Palsikar V."/>
            <person name="Minx P."/>
            <person name="Warren W.C."/>
            <person name="Wang Q."/>
            <person name="Zhan B."/>
            <person name="Hotez P.J."/>
            <person name="Sternberg P.W."/>
            <person name="Dougall A."/>
            <person name="Gaze S.T."/>
            <person name="Mulvenna J."/>
            <person name="Sotillo J."/>
            <person name="Ranganathan S."/>
            <person name="Rabelo E.M."/>
            <person name="Wilson R.K."/>
            <person name="Felgner P.L."/>
            <person name="Bethony J."/>
            <person name="Hawdon J.M."/>
            <person name="Gasser R.B."/>
            <person name="Loukas A."/>
            <person name="Mitreva M."/>
        </authorList>
    </citation>
    <scope>NUCLEOTIDE SEQUENCE [LARGE SCALE GENOMIC DNA]</scope>
</reference>
<organism evidence="1 2">
    <name type="scientific">Necator americanus</name>
    <name type="common">Human hookworm</name>
    <dbReference type="NCBI Taxonomy" id="51031"/>
    <lineage>
        <taxon>Eukaryota</taxon>
        <taxon>Metazoa</taxon>
        <taxon>Ecdysozoa</taxon>
        <taxon>Nematoda</taxon>
        <taxon>Chromadorea</taxon>
        <taxon>Rhabditida</taxon>
        <taxon>Rhabditina</taxon>
        <taxon>Rhabditomorpha</taxon>
        <taxon>Strongyloidea</taxon>
        <taxon>Ancylostomatidae</taxon>
        <taxon>Bunostominae</taxon>
        <taxon>Necator</taxon>
    </lineage>
</organism>
<dbReference type="AlphaFoldDB" id="W2TMP4"/>